<accession>A0A7C4TLU1</accession>
<dbReference type="SUPFAM" id="SSF53738">
    <property type="entry name" value="Phosphoglucomutase, first 3 domains"/>
    <property type="match status" value="2"/>
</dbReference>
<dbReference type="EMBL" id="DSRT01000129">
    <property type="protein sequence ID" value="HGW29752.1"/>
    <property type="molecule type" value="Genomic_DNA"/>
</dbReference>
<evidence type="ECO:0008006" key="11">
    <source>
        <dbReference type="Google" id="ProtNLM"/>
    </source>
</evidence>
<dbReference type="InterPro" id="IPR005844">
    <property type="entry name" value="A-D-PHexomutase_a/b/a-I"/>
</dbReference>
<evidence type="ECO:0000256" key="3">
    <source>
        <dbReference type="ARBA" id="ARBA00022553"/>
    </source>
</evidence>
<keyword evidence="4" id="KW-0479">Metal-binding</keyword>
<dbReference type="Pfam" id="PF00408">
    <property type="entry name" value="PGM_PMM_IV"/>
    <property type="match status" value="1"/>
</dbReference>
<protein>
    <recommendedName>
        <fullName evidence="11">Phosphomannomutase</fullName>
    </recommendedName>
</protein>
<dbReference type="GO" id="GO:0046872">
    <property type="term" value="F:metal ion binding"/>
    <property type="evidence" value="ECO:0007669"/>
    <property type="project" value="UniProtKB-KW"/>
</dbReference>
<keyword evidence="3" id="KW-0597">Phosphoprotein</keyword>
<feature type="domain" description="Alpha-D-phosphohexomutase alpha/beta/alpha" evidence="8">
    <location>
        <begin position="6"/>
        <end position="133"/>
    </location>
</feature>
<keyword evidence="6" id="KW-0413">Isomerase</keyword>
<organism evidence="10">
    <name type="scientific">candidate division WWE3 bacterium</name>
    <dbReference type="NCBI Taxonomy" id="2053526"/>
    <lineage>
        <taxon>Bacteria</taxon>
        <taxon>Katanobacteria</taxon>
    </lineage>
</organism>
<dbReference type="InterPro" id="IPR005846">
    <property type="entry name" value="A-D-PHexomutase_a/b/a-III"/>
</dbReference>
<dbReference type="AlphaFoldDB" id="A0A7C4TLU1"/>
<gene>
    <name evidence="10" type="ORF">ENR63_02415</name>
</gene>
<comment type="cofactor">
    <cofactor evidence="1">
        <name>Mg(2+)</name>
        <dbReference type="ChEBI" id="CHEBI:18420"/>
    </cofactor>
</comment>
<feature type="domain" description="Alpha-D-phosphohexomutase alpha/beta/alpha" evidence="9">
    <location>
        <begin position="242"/>
        <end position="346"/>
    </location>
</feature>
<dbReference type="InterPro" id="IPR005843">
    <property type="entry name" value="A-D-PHexomutase_C"/>
</dbReference>
<evidence type="ECO:0000256" key="4">
    <source>
        <dbReference type="ARBA" id="ARBA00022723"/>
    </source>
</evidence>
<reference evidence="10" key="1">
    <citation type="journal article" date="2020" name="mSystems">
        <title>Genome- and Community-Level Interaction Insights into Carbon Utilization and Element Cycling Functions of Hydrothermarchaeota in Hydrothermal Sediment.</title>
        <authorList>
            <person name="Zhou Z."/>
            <person name="Liu Y."/>
            <person name="Xu W."/>
            <person name="Pan J."/>
            <person name="Luo Z.H."/>
            <person name="Li M."/>
        </authorList>
    </citation>
    <scope>NUCLEOTIDE SEQUENCE [LARGE SCALE GENOMIC DNA]</scope>
    <source>
        <strain evidence="10">SpSt-417</strain>
    </source>
</reference>
<proteinExistence type="inferred from homology"/>
<evidence type="ECO:0000256" key="1">
    <source>
        <dbReference type="ARBA" id="ARBA00001946"/>
    </source>
</evidence>
<dbReference type="Gene3D" id="3.30.310.50">
    <property type="entry name" value="Alpha-D-phosphohexomutase, C-terminal domain"/>
    <property type="match status" value="1"/>
</dbReference>
<dbReference type="GO" id="GO:0016868">
    <property type="term" value="F:intramolecular phosphotransferase activity"/>
    <property type="evidence" value="ECO:0007669"/>
    <property type="project" value="InterPro"/>
</dbReference>
<evidence type="ECO:0000259" key="7">
    <source>
        <dbReference type="Pfam" id="PF00408"/>
    </source>
</evidence>
<evidence type="ECO:0000313" key="10">
    <source>
        <dbReference type="EMBL" id="HGW29752.1"/>
    </source>
</evidence>
<feature type="domain" description="Alpha-D-phosphohexomutase C-terminal" evidence="7">
    <location>
        <begin position="356"/>
        <end position="431"/>
    </location>
</feature>
<dbReference type="GO" id="GO:0005975">
    <property type="term" value="P:carbohydrate metabolic process"/>
    <property type="evidence" value="ECO:0007669"/>
    <property type="project" value="InterPro"/>
</dbReference>
<evidence type="ECO:0000259" key="9">
    <source>
        <dbReference type="Pfam" id="PF02880"/>
    </source>
</evidence>
<evidence type="ECO:0000256" key="6">
    <source>
        <dbReference type="ARBA" id="ARBA00023235"/>
    </source>
</evidence>
<evidence type="ECO:0000256" key="5">
    <source>
        <dbReference type="ARBA" id="ARBA00022842"/>
    </source>
</evidence>
<evidence type="ECO:0000256" key="2">
    <source>
        <dbReference type="ARBA" id="ARBA00010231"/>
    </source>
</evidence>
<comment type="caution">
    <text evidence="10">The sequence shown here is derived from an EMBL/GenBank/DDBJ whole genome shotgun (WGS) entry which is preliminary data.</text>
</comment>
<sequence>MQFSKDLFKGYDIRGVYPSQLSDGLCVGIGKALGTLASMEKLSNVVISSDGAKNSLVVFKKLMEGLVSTPITVTDVGVCLPQAVHFALANKKFDLSIYVSHSHSVDNQVVFRTTRAPSIPLSRKDYEFIKDLLISEKFVLGSAKSKQENVLNAYVDYLKPMFEHLKDLKVMLGLGDNVTRDLFPKVFDKIGIPLIIQDTSHDVNLVEFSKLVKNSEPALAVHIDYGLEQFNVFDEYGSIYENDKILMILVESVLSKNPGKKIVFDVKSTELLKEFIKSRGGLSGRIKTGYPSFISHMIGDTVLGGEFSGNIYFKDNYFGYDDHIFTVLRILERIFETKRPLSYIMQTYPMRVHSPEIKLPCPNDFKYGLMDTLLDNFKEILDVRQIENTDGVRVHITPTGWFLIRASNTGPYLSVRVEGLYEKEARMVLERVKTVLTPFVFVDIKQLESVKLHVS</sequence>
<evidence type="ECO:0000259" key="8">
    <source>
        <dbReference type="Pfam" id="PF02878"/>
    </source>
</evidence>
<dbReference type="Pfam" id="PF02878">
    <property type="entry name" value="PGM_PMM_I"/>
    <property type="match status" value="1"/>
</dbReference>
<dbReference type="SUPFAM" id="SSF55957">
    <property type="entry name" value="Phosphoglucomutase, C-terminal domain"/>
    <property type="match status" value="1"/>
</dbReference>
<dbReference type="InterPro" id="IPR016055">
    <property type="entry name" value="A-D-PHexomutase_a/b/a-I/II/III"/>
</dbReference>
<dbReference type="PANTHER" id="PTHR43771:SF1">
    <property type="entry name" value="PHOSPHOMANNOMUTASE"/>
    <property type="match status" value="1"/>
</dbReference>
<keyword evidence="5" id="KW-0460">Magnesium</keyword>
<dbReference type="Pfam" id="PF02880">
    <property type="entry name" value="PGM_PMM_III"/>
    <property type="match status" value="1"/>
</dbReference>
<dbReference type="InterPro" id="IPR036900">
    <property type="entry name" value="A-D-PHexomutase_C_sf"/>
</dbReference>
<dbReference type="PANTHER" id="PTHR43771">
    <property type="entry name" value="PHOSPHOMANNOMUTASE"/>
    <property type="match status" value="1"/>
</dbReference>
<comment type="similarity">
    <text evidence="2">Belongs to the phosphohexose mutase family.</text>
</comment>
<name>A0A7C4TLU1_UNCKA</name>
<dbReference type="Gene3D" id="3.40.120.10">
    <property type="entry name" value="Alpha-D-Glucose-1,6-Bisphosphate, subunit A, domain 3"/>
    <property type="match status" value="2"/>
</dbReference>